<organism evidence="2 3">
    <name type="scientific">Rhizobium alvei</name>
    <dbReference type="NCBI Taxonomy" id="1132659"/>
    <lineage>
        <taxon>Bacteria</taxon>
        <taxon>Pseudomonadati</taxon>
        <taxon>Pseudomonadota</taxon>
        <taxon>Alphaproteobacteria</taxon>
        <taxon>Hyphomicrobiales</taxon>
        <taxon>Rhizobiaceae</taxon>
        <taxon>Rhizobium/Agrobacterium group</taxon>
        <taxon>Rhizobium</taxon>
    </lineage>
</organism>
<reference evidence="2" key="1">
    <citation type="journal article" date="2015" name="Int. J. Syst. Evol. Microbiol.">
        <title>Rhizobium alvei sp. nov., isolated from a freshwater river.</title>
        <authorList>
            <person name="Sheu S.Y."/>
            <person name="Huang H.W."/>
            <person name="Young C.C."/>
            <person name="Chen W.M."/>
        </authorList>
    </citation>
    <scope>NUCLEOTIDE SEQUENCE</scope>
    <source>
        <strain evidence="2">TNR-22</strain>
    </source>
</reference>
<feature type="transmembrane region" description="Helical" evidence="1">
    <location>
        <begin position="156"/>
        <end position="175"/>
    </location>
</feature>
<feature type="transmembrane region" description="Helical" evidence="1">
    <location>
        <begin position="130"/>
        <end position="150"/>
    </location>
</feature>
<sequence>MSTAGPSAQQTVATPRLGLLARFSDAVPSPLQILFGSILWGAGYSLTILAGFWLRNGLAIVDPLPIAALYFYGAAAAFAPGLFLCNLFFRRKAPIPAAIATLLFLLFTHAVTAGLFALQYRIFYAAWHANFPSITWFFQLAFTSAAAVYQFTVTTLFSYLPGLPLLFAAYFFWFLRHRD</sequence>
<protein>
    <recommendedName>
        <fullName evidence="4">Transmembrane protein</fullName>
    </recommendedName>
</protein>
<dbReference type="RefSeq" id="WP_304375771.1">
    <property type="nucleotide sequence ID" value="NZ_JAUOZU010000006.1"/>
</dbReference>
<comment type="caution">
    <text evidence="2">The sequence shown here is derived from an EMBL/GenBank/DDBJ whole genome shotgun (WGS) entry which is preliminary data.</text>
</comment>
<evidence type="ECO:0000313" key="2">
    <source>
        <dbReference type="EMBL" id="MDO6963864.1"/>
    </source>
</evidence>
<feature type="transmembrane region" description="Helical" evidence="1">
    <location>
        <begin position="95"/>
        <end position="118"/>
    </location>
</feature>
<keyword evidence="1" id="KW-0472">Membrane</keyword>
<keyword evidence="1" id="KW-0812">Transmembrane</keyword>
<proteinExistence type="predicted"/>
<keyword evidence="3" id="KW-1185">Reference proteome</keyword>
<name>A0ABT8YKP1_9HYPH</name>
<gene>
    <name evidence="2" type="ORF">Q4481_07830</name>
</gene>
<reference evidence="2" key="2">
    <citation type="submission" date="2023-07" db="EMBL/GenBank/DDBJ databases">
        <authorList>
            <person name="Shen H."/>
        </authorList>
    </citation>
    <scope>NUCLEOTIDE SEQUENCE</scope>
    <source>
        <strain evidence="2">TNR-22</strain>
    </source>
</reference>
<evidence type="ECO:0000313" key="3">
    <source>
        <dbReference type="Proteomes" id="UP001174932"/>
    </source>
</evidence>
<feature type="transmembrane region" description="Helical" evidence="1">
    <location>
        <begin position="66"/>
        <end position="89"/>
    </location>
</feature>
<evidence type="ECO:0008006" key="4">
    <source>
        <dbReference type="Google" id="ProtNLM"/>
    </source>
</evidence>
<feature type="transmembrane region" description="Helical" evidence="1">
    <location>
        <begin position="33"/>
        <end position="54"/>
    </location>
</feature>
<dbReference type="Proteomes" id="UP001174932">
    <property type="component" value="Unassembled WGS sequence"/>
</dbReference>
<keyword evidence="1" id="KW-1133">Transmembrane helix</keyword>
<dbReference type="EMBL" id="JAUOZU010000006">
    <property type="protein sequence ID" value="MDO6963864.1"/>
    <property type="molecule type" value="Genomic_DNA"/>
</dbReference>
<evidence type="ECO:0000256" key="1">
    <source>
        <dbReference type="SAM" id="Phobius"/>
    </source>
</evidence>
<accession>A0ABT8YKP1</accession>